<name>A0A179GIF8_PURLI</name>
<proteinExistence type="predicted"/>
<sequence length="71" mass="7556">MIACTGSPRDTLSCLEFPLSHRLGVAAHEGPSTWVGPRSSPVRPAPSGASYFSASRTTYSYVASLRPVCWA</sequence>
<evidence type="ECO:0000313" key="2">
    <source>
        <dbReference type="Proteomes" id="UP000078240"/>
    </source>
</evidence>
<dbReference type="EMBL" id="LSBH01000006">
    <property type="protein sequence ID" value="OAQ77656.1"/>
    <property type="molecule type" value="Genomic_DNA"/>
</dbReference>
<dbReference type="AlphaFoldDB" id="A0A179GIF8"/>
<comment type="caution">
    <text evidence="1">The sequence shown here is derived from an EMBL/GenBank/DDBJ whole genome shotgun (WGS) entry which is preliminary data.</text>
</comment>
<dbReference type="Proteomes" id="UP000078240">
    <property type="component" value="Unassembled WGS sequence"/>
</dbReference>
<organism evidence="1 2">
    <name type="scientific">Purpureocillium lilacinum</name>
    <name type="common">Paecilomyces lilacinus</name>
    <dbReference type="NCBI Taxonomy" id="33203"/>
    <lineage>
        <taxon>Eukaryota</taxon>
        <taxon>Fungi</taxon>
        <taxon>Dikarya</taxon>
        <taxon>Ascomycota</taxon>
        <taxon>Pezizomycotina</taxon>
        <taxon>Sordariomycetes</taxon>
        <taxon>Hypocreomycetidae</taxon>
        <taxon>Hypocreales</taxon>
        <taxon>Ophiocordycipitaceae</taxon>
        <taxon>Purpureocillium</taxon>
    </lineage>
</organism>
<reference evidence="1 2" key="1">
    <citation type="submission" date="2016-01" db="EMBL/GenBank/DDBJ databases">
        <title>Biosynthesis of antibiotic leucinostatins and their inhibition on Phytophthora in bio-control Purpureocillium lilacinum.</title>
        <authorList>
            <person name="Wang G."/>
            <person name="Liu Z."/>
            <person name="Lin R."/>
            <person name="Li E."/>
            <person name="Mao Z."/>
            <person name="Ling J."/>
            <person name="Yin W."/>
            <person name="Xie B."/>
        </authorList>
    </citation>
    <scope>NUCLEOTIDE SEQUENCE [LARGE SCALE GENOMIC DNA]</scope>
    <source>
        <strain evidence="1">PLBJ-1</strain>
    </source>
</reference>
<accession>A0A179GIF8</accession>
<gene>
    <name evidence="1" type="ORF">VFPBJ_08128</name>
</gene>
<protein>
    <submittedName>
        <fullName evidence="1">Uncharacterized protein</fullName>
    </submittedName>
</protein>
<evidence type="ECO:0000313" key="1">
    <source>
        <dbReference type="EMBL" id="OAQ77656.1"/>
    </source>
</evidence>